<dbReference type="OrthoDB" id="354304at2759"/>
<name>A0A2R5GVR9_9STRA</name>
<dbReference type="SMART" id="SM00855">
    <property type="entry name" value="PGAM"/>
    <property type="match status" value="1"/>
</dbReference>
<proteinExistence type="predicted"/>
<dbReference type="EMBL" id="BEYU01000111">
    <property type="protein sequence ID" value="GBG32014.1"/>
    <property type="molecule type" value="Genomic_DNA"/>
</dbReference>
<dbReference type="GO" id="GO:0045820">
    <property type="term" value="P:negative regulation of glycolytic process"/>
    <property type="evidence" value="ECO:0007669"/>
    <property type="project" value="TreeGrafter"/>
</dbReference>
<dbReference type="InterPro" id="IPR001345">
    <property type="entry name" value="PG/BPGM_mutase_AS"/>
</dbReference>
<sequence length="232" mass="25346">MSVNEGDKPRHGDILLVRHGETDGNRSKILQVPTLPLNANGHVQARKAGERISKTFHVGKILCSDLQRTQDTAAPIAELTKAPLELTPLLQERSFGDLRGRPFAELQAEGISVFSEDYAPQNGESPAMFRERGHKAWAAVLEAVREVPAGQVLAVVTHGLVLNHFVKHYVEIGAEDASAAIIPFKNTSVSLLDANVPAGSRLRIMNIFNDDSHLSDEERDPTFGKVLRAAHI</sequence>
<reference evidence="4 5" key="1">
    <citation type="submission" date="2017-12" db="EMBL/GenBank/DDBJ databases">
        <title>Sequencing, de novo assembly and annotation of complete genome of a new Thraustochytrid species, strain FCC1311.</title>
        <authorList>
            <person name="Sedici K."/>
            <person name="Godart F."/>
            <person name="Aiese Cigliano R."/>
            <person name="Sanseverino W."/>
            <person name="Barakat M."/>
            <person name="Ortet P."/>
            <person name="Marechal E."/>
            <person name="Cagnac O."/>
            <person name="Amato A."/>
        </authorList>
    </citation>
    <scope>NUCLEOTIDE SEQUENCE [LARGE SCALE GENOMIC DNA]</scope>
</reference>
<dbReference type="SUPFAM" id="SSF53254">
    <property type="entry name" value="Phosphoglycerate mutase-like"/>
    <property type="match status" value="1"/>
</dbReference>
<dbReference type="InterPro" id="IPR029033">
    <property type="entry name" value="His_PPase_superfam"/>
</dbReference>
<dbReference type="Gene3D" id="3.40.50.1240">
    <property type="entry name" value="Phosphoglycerate mutase-like"/>
    <property type="match status" value="1"/>
</dbReference>
<comment type="caution">
    <text evidence="4">The sequence shown here is derived from an EMBL/GenBank/DDBJ whole genome shotgun (WGS) entry which is preliminary data.</text>
</comment>
<evidence type="ECO:0000313" key="4">
    <source>
        <dbReference type="EMBL" id="GBG32014.1"/>
    </source>
</evidence>
<dbReference type="InterPro" id="IPR051695">
    <property type="entry name" value="Phosphoglycerate_Mutase"/>
</dbReference>
<dbReference type="AlphaFoldDB" id="A0A2R5GVR9"/>
<feature type="binding site" evidence="3">
    <location>
        <begin position="18"/>
        <end position="25"/>
    </location>
    <ligand>
        <name>substrate</name>
    </ligand>
</feature>
<dbReference type="GO" id="GO:0043456">
    <property type="term" value="P:regulation of pentose-phosphate shunt"/>
    <property type="evidence" value="ECO:0007669"/>
    <property type="project" value="TreeGrafter"/>
</dbReference>
<evidence type="ECO:0000256" key="3">
    <source>
        <dbReference type="PIRSR" id="PIRSR613078-2"/>
    </source>
</evidence>
<dbReference type="PANTHER" id="PTHR46517:SF1">
    <property type="entry name" value="FRUCTOSE-2,6-BISPHOSPHATASE TIGAR"/>
    <property type="match status" value="1"/>
</dbReference>
<dbReference type="InterPro" id="IPR013078">
    <property type="entry name" value="His_Pase_superF_clade-1"/>
</dbReference>
<organism evidence="4 5">
    <name type="scientific">Hondaea fermentalgiana</name>
    <dbReference type="NCBI Taxonomy" id="2315210"/>
    <lineage>
        <taxon>Eukaryota</taxon>
        <taxon>Sar</taxon>
        <taxon>Stramenopiles</taxon>
        <taxon>Bigyra</taxon>
        <taxon>Labyrinthulomycetes</taxon>
        <taxon>Thraustochytrida</taxon>
        <taxon>Thraustochytriidae</taxon>
        <taxon>Hondaea</taxon>
    </lineage>
</organism>
<dbReference type="CDD" id="cd07067">
    <property type="entry name" value="HP_PGM_like"/>
    <property type="match status" value="1"/>
</dbReference>
<dbReference type="InParanoid" id="A0A2R5GVR9"/>
<feature type="active site" description="Tele-phosphohistidine intermediate" evidence="2">
    <location>
        <position position="19"/>
    </location>
</feature>
<accession>A0A2R5GVR9</accession>
<dbReference type="PROSITE" id="PS00175">
    <property type="entry name" value="PG_MUTASE"/>
    <property type="match status" value="1"/>
</dbReference>
<keyword evidence="1" id="KW-0378">Hydrolase</keyword>
<gene>
    <name evidence="4" type="ORF">FCC1311_082392</name>
</gene>
<dbReference type="Pfam" id="PF00300">
    <property type="entry name" value="His_Phos_1"/>
    <property type="match status" value="1"/>
</dbReference>
<evidence type="ECO:0000256" key="1">
    <source>
        <dbReference type="ARBA" id="ARBA00022801"/>
    </source>
</evidence>
<evidence type="ECO:0000256" key="2">
    <source>
        <dbReference type="PIRSR" id="PIRSR613078-1"/>
    </source>
</evidence>
<feature type="active site" description="Proton donor/acceptor" evidence="2">
    <location>
        <position position="92"/>
    </location>
</feature>
<protein>
    <submittedName>
        <fullName evidence="4">Fructose-2,6-bisphosphatase TIGAR</fullName>
    </submittedName>
</protein>
<dbReference type="GO" id="GO:0004331">
    <property type="term" value="F:fructose-2,6-bisphosphate 2-phosphatase activity"/>
    <property type="evidence" value="ECO:0007669"/>
    <property type="project" value="TreeGrafter"/>
</dbReference>
<dbReference type="PANTHER" id="PTHR46517">
    <property type="entry name" value="FRUCTOSE-2,6-BISPHOSPHATASE TIGAR"/>
    <property type="match status" value="1"/>
</dbReference>
<dbReference type="GO" id="GO:0005829">
    <property type="term" value="C:cytosol"/>
    <property type="evidence" value="ECO:0007669"/>
    <property type="project" value="TreeGrafter"/>
</dbReference>
<feature type="binding site" evidence="3">
    <location>
        <position position="68"/>
    </location>
    <ligand>
        <name>substrate</name>
    </ligand>
</feature>
<keyword evidence="5" id="KW-1185">Reference proteome</keyword>
<evidence type="ECO:0000313" key="5">
    <source>
        <dbReference type="Proteomes" id="UP000241890"/>
    </source>
</evidence>
<dbReference type="Proteomes" id="UP000241890">
    <property type="component" value="Unassembled WGS sequence"/>
</dbReference>